<organism evidence="1 2">
    <name type="scientific">Phaseolus vulgaris</name>
    <name type="common">Kidney bean</name>
    <name type="synonym">French bean</name>
    <dbReference type="NCBI Taxonomy" id="3885"/>
    <lineage>
        <taxon>Eukaryota</taxon>
        <taxon>Viridiplantae</taxon>
        <taxon>Streptophyta</taxon>
        <taxon>Embryophyta</taxon>
        <taxon>Tracheophyta</taxon>
        <taxon>Spermatophyta</taxon>
        <taxon>Magnoliopsida</taxon>
        <taxon>eudicotyledons</taxon>
        <taxon>Gunneridae</taxon>
        <taxon>Pentapetalae</taxon>
        <taxon>rosids</taxon>
        <taxon>fabids</taxon>
        <taxon>Fabales</taxon>
        <taxon>Fabaceae</taxon>
        <taxon>Papilionoideae</taxon>
        <taxon>50 kb inversion clade</taxon>
        <taxon>NPAAA clade</taxon>
        <taxon>indigoferoid/millettioid clade</taxon>
        <taxon>Phaseoleae</taxon>
        <taxon>Phaseolus</taxon>
    </lineage>
</organism>
<dbReference type="AlphaFoldDB" id="V7AV34"/>
<reference evidence="2" key="1">
    <citation type="journal article" date="2014" name="Nat. Genet.">
        <title>A reference genome for common bean and genome-wide analysis of dual domestications.</title>
        <authorList>
            <person name="Schmutz J."/>
            <person name="McClean P.E."/>
            <person name="Mamidi S."/>
            <person name="Wu G.A."/>
            <person name="Cannon S.B."/>
            <person name="Grimwood J."/>
            <person name="Jenkins J."/>
            <person name="Shu S."/>
            <person name="Song Q."/>
            <person name="Chavarro C."/>
            <person name="Torres-Torres M."/>
            <person name="Geffroy V."/>
            <person name="Moghaddam S.M."/>
            <person name="Gao D."/>
            <person name="Abernathy B."/>
            <person name="Barry K."/>
            <person name="Blair M."/>
            <person name="Brick M.A."/>
            <person name="Chovatia M."/>
            <person name="Gepts P."/>
            <person name="Goodstein D.M."/>
            <person name="Gonzales M."/>
            <person name="Hellsten U."/>
            <person name="Hyten D.L."/>
            <person name="Jia G."/>
            <person name="Kelly J.D."/>
            <person name="Kudrna D."/>
            <person name="Lee R."/>
            <person name="Richard M.M."/>
            <person name="Miklas P.N."/>
            <person name="Osorno J.M."/>
            <person name="Rodrigues J."/>
            <person name="Thareau V."/>
            <person name="Urrea C.A."/>
            <person name="Wang M."/>
            <person name="Yu Y."/>
            <person name="Zhang M."/>
            <person name="Wing R.A."/>
            <person name="Cregan P.B."/>
            <person name="Rokhsar D.S."/>
            <person name="Jackson S.A."/>
        </authorList>
    </citation>
    <scope>NUCLEOTIDE SEQUENCE [LARGE SCALE GENOMIC DNA]</scope>
    <source>
        <strain evidence="2">cv. G19833</strain>
    </source>
</reference>
<sequence>MVLSRRPARFKKPDFMQVKPISQEKLDLLRAAAARVYINEQNPAEKSSEVNSVGVPGSANVREEAENDNGVQLLAAVATELKRTNDKKSYFYSIILKWKPNTLVFDLSL</sequence>
<protein>
    <submittedName>
        <fullName evidence="1">Uncharacterized protein</fullName>
    </submittedName>
</protein>
<dbReference type="Gramene" id="ESW09517">
    <property type="protein sequence ID" value="ESW09517"/>
    <property type="gene ID" value="PHAVU_009G134200g"/>
</dbReference>
<dbReference type="OrthoDB" id="1430159at2759"/>
<dbReference type="EMBL" id="CM002296">
    <property type="protein sequence ID" value="ESW09517.1"/>
    <property type="molecule type" value="Genomic_DNA"/>
</dbReference>
<proteinExistence type="predicted"/>
<gene>
    <name evidence="1" type="ORF">PHAVU_009G134200g</name>
</gene>
<keyword evidence="2" id="KW-1185">Reference proteome</keyword>
<evidence type="ECO:0000313" key="1">
    <source>
        <dbReference type="EMBL" id="ESW09517.1"/>
    </source>
</evidence>
<accession>V7AV34</accession>
<dbReference type="OMA" id="FMQVKPI"/>
<name>V7AV34_PHAVU</name>
<evidence type="ECO:0000313" key="2">
    <source>
        <dbReference type="Proteomes" id="UP000000226"/>
    </source>
</evidence>
<dbReference type="Proteomes" id="UP000000226">
    <property type="component" value="Chromosome 9"/>
</dbReference>